<evidence type="ECO:0000256" key="1">
    <source>
        <dbReference type="ARBA" id="ARBA00004370"/>
    </source>
</evidence>
<dbReference type="GO" id="GO:0005509">
    <property type="term" value="F:calcium ion binding"/>
    <property type="evidence" value="ECO:0007669"/>
    <property type="project" value="InterPro"/>
</dbReference>
<evidence type="ECO:0000256" key="2">
    <source>
        <dbReference type="ARBA" id="ARBA00004613"/>
    </source>
</evidence>
<dbReference type="OrthoDB" id="9342475at2"/>
<protein>
    <submittedName>
        <fullName evidence="9">Hemolysin-type calcium-binding repeat-containing protein</fullName>
    </submittedName>
</protein>
<dbReference type="SUPFAM" id="SSF51120">
    <property type="entry name" value="beta-Roll"/>
    <property type="match status" value="5"/>
</dbReference>
<feature type="compositionally biased region" description="Acidic residues" evidence="8">
    <location>
        <begin position="571"/>
        <end position="582"/>
    </location>
</feature>
<dbReference type="PRINTS" id="PR01488">
    <property type="entry name" value="RTXTOXINA"/>
</dbReference>
<gene>
    <name evidence="9" type="ORF">SAMN05444340_12031</name>
</gene>
<feature type="region of interest" description="Disordered" evidence="8">
    <location>
        <begin position="500"/>
        <end position="528"/>
    </location>
</feature>
<evidence type="ECO:0000313" key="9">
    <source>
        <dbReference type="EMBL" id="SDY83852.1"/>
    </source>
</evidence>
<dbReference type="PANTHER" id="PTHR38340:SF1">
    <property type="entry name" value="S-LAYER PROTEIN"/>
    <property type="match status" value="1"/>
</dbReference>
<dbReference type="EMBL" id="FNPF01000020">
    <property type="protein sequence ID" value="SDY83852.1"/>
    <property type="molecule type" value="Genomic_DNA"/>
</dbReference>
<dbReference type="SUPFAM" id="SSF75011">
    <property type="entry name" value="3-carboxy-cis,cis-mucoante lactonizing enzyme"/>
    <property type="match status" value="1"/>
</dbReference>
<keyword evidence="3" id="KW-0964">Secreted</keyword>
<dbReference type="Proteomes" id="UP000199286">
    <property type="component" value="Unassembled WGS sequence"/>
</dbReference>
<dbReference type="InterPro" id="IPR003995">
    <property type="entry name" value="RTX_toxin_determinant-A"/>
</dbReference>
<dbReference type="PANTHER" id="PTHR38340">
    <property type="entry name" value="S-LAYER PROTEIN"/>
    <property type="match status" value="1"/>
</dbReference>
<dbReference type="InterPro" id="IPR001343">
    <property type="entry name" value="Hemolysn_Ca-bd"/>
</dbReference>
<proteinExistence type="predicted"/>
<keyword evidence="10" id="KW-1185">Reference proteome</keyword>
<dbReference type="AlphaFoldDB" id="A0A1H3N4P7"/>
<evidence type="ECO:0000256" key="8">
    <source>
        <dbReference type="SAM" id="MobiDB-lite"/>
    </source>
</evidence>
<evidence type="ECO:0000256" key="3">
    <source>
        <dbReference type="ARBA" id="ARBA00022525"/>
    </source>
</evidence>
<organism evidence="9 10">
    <name type="scientific">Citreimonas salinaria</name>
    <dbReference type="NCBI Taxonomy" id="321339"/>
    <lineage>
        <taxon>Bacteria</taxon>
        <taxon>Pseudomonadati</taxon>
        <taxon>Pseudomonadota</taxon>
        <taxon>Alphaproteobacteria</taxon>
        <taxon>Rhodobacterales</taxon>
        <taxon>Roseobacteraceae</taxon>
        <taxon>Citreimonas</taxon>
    </lineage>
</organism>
<evidence type="ECO:0000256" key="6">
    <source>
        <dbReference type="ARBA" id="ARBA00023026"/>
    </source>
</evidence>
<dbReference type="RefSeq" id="WP_143042344.1">
    <property type="nucleotide sequence ID" value="NZ_FNPF01000020.1"/>
</dbReference>
<reference evidence="9 10" key="1">
    <citation type="submission" date="2016-10" db="EMBL/GenBank/DDBJ databases">
        <authorList>
            <person name="de Groot N.N."/>
        </authorList>
    </citation>
    <scope>NUCLEOTIDE SEQUENCE [LARGE SCALE GENOMIC DNA]</scope>
    <source>
        <strain evidence="9 10">DSM 26880</strain>
    </source>
</reference>
<dbReference type="InterPro" id="IPR018511">
    <property type="entry name" value="Hemolysin-typ_Ca-bd_CS"/>
</dbReference>
<dbReference type="InterPro" id="IPR050557">
    <property type="entry name" value="RTX_toxin/Mannuronan_C5-epim"/>
</dbReference>
<keyword evidence="7" id="KW-0472">Membrane</keyword>
<keyword evidence="4" id="KW-0800">Toxin</keyword>
<dbReference type="Pfam" id="PF00353">
    <property type="entry name" value="HemolysinCabind"/>
    <property type="match status" value="9"/>
</dbReference>
<sequence length="913" mass="89115">MRLRLESRIATGDWTLDIGIGTLAIGAASGGMSGDGAVLYASTGGSGGITAWQVGTTGATLLDTQYFPDGMMHSAAGSLGLADGMVVIGGQGGSDMLGYALGADGGIGDMVRPGTLAWGTGQISDIVALGGNLYVADAGSGMLTAYASLGGGYTVLNGAAAVAGPSDLATLSLGSAHYVLATDAATDGVAAFRVMAGGGLELTGTAGMAEGLGIAAPTALETVTAFGQGWAIVAAAGTNSLSVLHVDGLGALTPTDHVLDTRETRFGGVQALAVAQDGDRVFVVAGGADDGLSLFTLLPGGRLLHLHSLEHAIGAGLQDVTALSAVIVGDTLQVFAASEGDGGLTRLTVPLDGLGLTMLDAGPGAQWLTGGAGDDLLASRAGFDTLEGGAGDDILVTGADGGVMTGGAGADRFVVDGAALRTRIEDFEAGQDALDLSTWRMLRSPDQIELTTTAWGAELRFGATLLEIVSADGGGLTLEDLFGPAFSWPDRITLTASVGGTAMRGSSGDDRLDGTAENDTLIGDAGDDVIYGGDGDDRLDGGTDHDVLVGGAGADTLLGGAGNDTLHGSDGDDSLAGDDGNDSLEGGLGADTLAGGGGADTLWGGADADLLAGGGGNDLLGGGLGDDSLTGDDGHDTLYGGAGRDTLDGGLGDDVLGSGTGDDVLYGGAGGDTLWSGTENDLLMGEAGNDRMGGGAGADTLWGGTENDTLYGGDQADLLYGEDGNDILGSGAGDDSLDGGAGADNLWGAGGDDTLIGGDGVDTLGGGDGADWLDGGTGSDTLRGGAGNDTLLAGGANDALYGEAGNDLLAGGSGADWLDGGAGDDTLAGGADADSLIFRTGCGIDTVTDFDTAADRLLLDDALWSGTLSATQVLSTYGSVSGSDFVLSFDGGEQVILSGLAGATDLDLALFIV</sequence>
<feature type="region of interest" description="Disordered" evidence="8">
    <location>
        <begin position="561"/>
        <end position="589"/>
    </location>
</feature>
<dbReference type="GO" id="GO:0090729">
    <property type="term" value="F:toxin activity"/>
    <property type="evidence" value="ECO:0007669"/>
    <property type="project" value="UniProtKB-KW"/>
</dbReference>
<dbReference type="Gene3D" id="2.150.10.10">
    <property type="entry name" value="Serralysin-like metalloprotease, C-terminal"/>
    <property type="match status" value="7"/>
</dbReference>
<accession>A0A1H3N4P7</accession>
<dbReference type="InterPro" id="IPR015943">
    <property type="entry name" value="WD40/YVTN_repeat-like_dom_sf"/>
</dbReference>
<comment type="subcellular location">
    <subcellularLocation>
        <location evidence="1">Membrane</location>
    </subcellularLocation>
    <subcellularLocation>
        <location evidence="2">Secreted</location>
    </subcellularLocation>
</comment>
<evidence type="ECO:0000256" key="5">
    <source>
        <dbReference type="ARBA" id="ARBA00022737"/>
    </source>
</evidence>
<dbReference type="GO" id="GO:0016020">
    <property type="term" value="C:membrane"/>
    <property type="evidence" value="ECO:0007669"/>
    <property type="project" value="UniProtKB-SubCell"/>
</dbReference>
<dbReference type="PRINTS" id="PR00313">
    <property type="entry name" value="CABNDNGRPT"/>
</dbReference>
<evidence type="ECO:0000313" key="10">
    <source>
        <dbReference type="Proteomes" id="UP000199286"/>
    </source>
</evidence>
<dbReference type="GO" id="GO:0005576">
    <property type="term" value="C:extracellular region"/>
    <property type="evidence" value="ECO:0007669"/>
    <property type="project" value="UniProtKB-SubCell"/>
</dbReference>
<keyword evidence="6" id="KW-0843">Virulence</keyword>
<dbReference type="Gene3D" id="2.130.10.10">
    <property type="entry name" value="YVTN repeat-like/Quinoprotein amine dehydrogenase"/>
    <property type="match status" value="1"/>
</dbReference>
<evidence type="ECO:0000256" key="7">
    <source>
        <dbReference type="ARBA" id="ARBA00023136"/>
    </source>
</evidence>
<evidence type="ECO:0000256" key="4">
    <source>
        <dbReference type="ARBA" id="ARBA00022656"/>
    </source>
</evidence>
<dbReference type="InterPro" id="IPR011049">
    <property type="entry name" value="Serralysin-like_metalloprot_C"/>
</dbReference>
<dbReference type="PROSITE" id="PS00330">
    <property type="entry name" value="HEMOLYSIN_CALCIUM"/>
    <property type="match status" value="9"/>
</dbReference>
<name>A0A1H3N4P7_9RHOB</name>
<keyword evidence="5" id="KW-0677">Repeat</keyword>
<dbReference type="STRING" id="321339.SAMN05444340_12031"/>